<organism evidence="1 2">
    <name type="scientific">Spartinivicinus marinus</name>
    <dbReference type="NCBI Taxonomy" id="2994442"/>
    <lineage>
        <taxon>Bacteria</taxon>
        <taxon>Pseudomonadati</taxon>
        <taxon>Pseudomonadota</taxon>
        <taxon>Gammaproteobacteria</taxon>
        <taxon>Oceanospirillales</taxon>
        <taxon>Zooshikellaceae</taxon>
        <taxon>Spartinivicinus</taxon>
    </lineage>
</organism>
<dbReference type="SUPFAM" id="SSF46689">
    <property type="entry name" value="Homeodomain-like"/>
    <property type="match status" value="1"/>
</dbReference>
<protein>
    <recommendedName>
        <fullName evidence="3">Mor transcription activator domain-containing protein</fullName>
    </recommendedName>
</protein>
<dbReference type="RefSeq" id="WP_180570975.1">
    <property type="nucleotide sequence ID" value="NZ_JACCKB010000056.1"/>
</dbReference>
<dbReference type="InterPro" id="IPR009057">
    <property type="entry name" value="Homeodomain-like_sf"/>
</dbReference>
<accession>A0A853IG23</accession>
<sequence length="132" mass="14824">MNLLHELAEIIGPEATLKLGQNLGGARLYIPHRMTDEHILVALIGFEAAEQLSDYFQGEHIELPTKQQFKQVRNDLIRKEYVTIKSGGGCSRVDWLAAKYGICRRQALNILRDEGLEEEVGVEPVQVVLELG</sequence>
<reference evidence="1 2" key="1">
    <citation type="submission" date="2020-07" db="EMBL/GenBank/DDBJ databases">
        <title>Endozoicomonas sp. nov., isolated from sediment.</title>
        <authorList>
            <person name="Gu T."/>
        </authorList>
    </citation>
    <scope>NUCLEOTIDE SEQUENCE [LARGE SCALE GENOMIC DNA]</scope>
    <source>
        <strain evidence="1 2">SM1973</strain>
    </source>
</reference>
<dbReference type="Proteomes" id="UP000569732">
    <property type="component" value="Unassembled WGS sequence"/>
</dbReference>
<name>A0A853IG23_9GAMM</name>
<dbReference type="EMBL" id="JACCKB010000056">
    <property type="protein sequence ID" value="NYZ68974.1"/>
    <property type="molecule type" value="Genomic_DNA"/>
</dbReference>
<evidence type="ECO:0000313" key="1">
    <source>
        <dbReference type="EMBL" id="NYZ68974.1"/>
    </source>
</evidence>
<keyword evidence="2" id="KW-1185">Reference proteome</keyword>
<evidence type="ECO:0008006" key="3">
    <source>
        <dbReference type="Google" id="ProtNLM"/>
    </source>
</evidence>
<dbReference type="AlphaFoldDB" id="A0A853IG23"/>
<gene>
    <name evidence="1" type="ORF">H0A36_23420</name>
</gene>
<proteinExistence type="predicted"/>
<comment type="caution">
    <text evidence="1">The sequence shown here is derived from an EMBL/GenBank/DDBJ whole genome shotgun (WGS) entry which is preliminary data.</text>
</comment>
<evidence type="ECO:0000313" key="2">
    <source>
        <dbReference type="Proteomes" id="UP000569732"/>
    </source>
</evidence>